<accession>A0AAF0UPI9</accession>
<gene>
    <name evidence="3" type="ORF">MTR67_043020</name>
</gene>
<dbReference type="PANTHER" id="PTHR46148">
    <property type="entry name" value="CHROMO DOMAIN-CONTAINING PROTEIN"/>
    <property type="match status" value="1"/>
</dbReference>
<dbReference type="Proteomes" id="UP001234989">
    <property type="component" value="Chromosome 10"/>
</dbReference>
<evidence type="ECO:0000313" key="4">
    <source>
        <dbReference type="Proteomes" id="UP001234989"/>
    </source>
</evidence>
<evidence type="ECO:0000313" key="3">
    <source>
        <dbReference type="EMBL" id="WMV49635.1"/>
    </source>
</evidence>
<feature type="region of interest" description="Disordered" evidence="1">
    <location>
        <begin position="181"/>
        <end position="200"/>
    </location>
</feature>
<proteinExistence type="predicted"/>
<reference evidence="3" key="1">
    <citation type="submission" date="2023-08" db="EMBL/GenBank/DDBJ databases">
        <title>A de novo genome assembly of Solanum verrucosum Schlechtendal, a Mexican diploid species geographically isolated from the other diploid A-genome species in potato relatives.</title>
        <authorList>
            <person name="Hosaka K."/>
        </authorList>
    </citation>
    <scope>NUCLEOTIDE SEQUENCE</scope>
    <source>
        <tissue evidence="3">Young leaves</tissue>
    </source>
</reference>
<dbReference type="InterPro" id="IPR056924">
    <property type="entry name" value="SH3_Tf2-1"/>
</dbReference>
<dbReference type="EMBL" id="CP133621">
    <property type="protein sequence ID" value="WMV49635.1"/>
    <property type="molecule type" value="Genomic_DNA"/>
</dbReference>
<protein>
    <recommendedName>
        <fullName evidence="2">Tf2-1-like SH3-like domain-containing protein</fullName>
    </recommendedName>
</protein>
<sequence>MKNVKRFAKEKGKLNPRFVVPYEILKRVGKVAYELDLPNVLAPVHPVFHVSMLEKRDGDLTSLMSLEGLRVVESLSYEEVSVDILDRQIKKLRKQGSFFRKRVMEISFSGGCYLGGRGRYDVPLSSSFPSTPILARDLEKGLKGEIWASPLIQNGPWTLHNILDGPCRGPRSFKDVMSDHPGLPWEGSPRQRPRRPVMPWTTNLGVRKSHQSMKPYQAGQHDDLLDGPSSLRLPVKSLLKVTSLVLSEVAPPSPLCLGGP</sequence>
<dbReference type="PANTHER" id="PTHR46148:SF57">
    <property type="entry name" value="OS12G0499874 PROTEIN"/>
    <property type="match status" value="1"/>
</dbReference>
<feature type="domain" description="Tf2-1-like SH3-like" evidence="2">
    <location>
        <begin position="5"/>
        <end position="55"/>
    </location>
</feature>
<organism evidence="3 4">
    <name type="scientific">Solanum verrucosum</name>
    <dbReference type="NCBI Taxonomy" id="315347"/>
    <lineage>
        <taxon>Eukaryota</taxon>
        <taxon>Viridiplantae</taxon>
        <taxon>Streptophyta</taxon>
        <taxon>Embryophyta</taxon>
        <taxon>Tracheophyta</taxon>
        <taxon>Spermatophyta</taxon>
        <taxon>Magnoliopsida</taxon>
        <taxon>eudicotyledons</taxon>
        <taxon>Gunneridae</taxon>
        <taxon>Pentapetalae</taxon>
        <taxon>asterids</taxon>
        <taxon>lamiids</taxon>
        <taxon>Solanales</taxon>
        <taxon>Solanaceae</taxon>
        <taxon>Solanoideae</taxon>
        <taxon>Solaneae</taxon>
        <taxon>Solanum</taxon>
    </lineage>
</organism>
<dbReference type="Pfam" id="PF24626">
    <property type="entry name" value="SH3_Tf2-1"/>
    <property type="match status" value="1"/>
</dbReference>
<evidence type="ECO:0000259" key="2">
    <source>
        <dbReference type="Pfam" id="PF24626"/>
    </source>
</evidence>
<dbReference type="AlphaFoldDB" id="A0AAF0UPI9"/>
<evidence type="ECO:0000256" key="1">
    <source>
        <dbReference type="SAM" id="MobiDB-lite"/>
    </source>
</evidence>
<name>A0AAF0UPI9_SOLVR</name>
<keyword evidence="4" id="KW-1185">Reference proteome</keyword>